<feature type="transmembrane region" description="Helical" evidence="1">
    <location>
        <begin position="318"/>
        <end position="339"/>
    </location>
</feature>
<proteinExistence type="predicted"/>
<dbReference type="Gene3D" id="3.30.565.10">
    <property type="entry name" value="Histidine kinase-like ATPase, C-terminal domain"/>
    <property type="match status" value="1"/>
</dbReference>
<reference evidence="2" key="1">
    <citation type="submission" date="2020-05" db="EMBL/GenBank/DDBJ databases">
        <authorList>
            <person name="Chiriac C."/>
            <person name="Salcher M."/>
            <person name="Ghai R."/>
            <person name="Kavagutti S V."/>
        </authorList>
    </citation>
    <scope>NUCLEOTIDE SEQUENCE</scope>
</reference>
<feature type="transmembrane region" description="Helical" evidence="1">
    <location>
        <begin position="359"/>
        <end position="379"/>
    </location>
</feature>
<keyword evidence="1" id="KW-1133">Transmembrane helix</keyword>
<keyword evidence="1" id="KW-0812">Transmembrane</keyword>
<evidence type="ECO:0000313" key="2">
    <source>
        <dbReference type="EMBL" id="CAB4571597.1"/>
    </source>
</evidence>
<feature type="transmembrane region" description="Helical" evidence="1">
    <location>
        <begin position="264"/>
        <end position="282"/>
    </location>
</feature>
<feature type="transmembrane region" description="Helical" evidence="1">
    <location>
        <begin position="115"/>
        <end position="132"/>
    </location>
</feature>
<feature type="transmembrane region" description="Helical" evidence="1">
    <location>
        <begin position="50"/>
        <end position="70"/>
    </location>
</feature>
<feature type="transmembrane region" description="Helical" evidence="1">
    <location>
        <begin position="21"/>
        <end position="38"/>
    </location>
</feature>
<evidence type="ECO:0000256" key="1">
    <source>
        <dbReference type="SAM" id="Phobius"/>
    </source>
</evidence>
<gene>
    <name evidence="2" type="ORF">UFOPK1683_00707</name>
</gene>
<dbReference type="SUPFAM" id="SSF55874">
    <property type="entry name" value="ATPase domain of HSP90 chaperone/DNA topoisomerase II/histidine kinase"/>
    <property type="match status" value="1"/>
</dbReference>
<protein>
    <submittedName>
        <fullName evidence="2">Unannotated protein</fullName>
    </submittedName>
</protein>
<organism evidence="2">
    <name type="scientific">freshwater metagenome</name>
    <dbReference type="NCBI Taxonomy" id="449393"/>
    <lineage>
        <taxon>unclassified sequences</taxon>
        <taxon>metagenomes</taxon>
        <taxon>ecological metagenomes</taxon>
    </lineage>
</organism>
<dbReference type="AlphaFoldDB" id="A0A6J6E626"/>
<dbReference type="EMBL" id="CAEZTL010000066">
    <property type="protein sequence ID" value="CAB4571597.1"/>
    <property type="molecule type" value="Genomic_DNA"/>
</dbReference>
<sequence>MISKARFRFIDYLKSRCRINLRYLGVFFLIGSIPAVLIERNSISSLRSALLWYATKAIAVLTTYLYWSSFRYLLVKRYRTKIYDLILIGGTGGAIGGLVVHQLASLFSLDHQATLAGRIASASVVGALWLPSMSTANNSLRKFKEQESQIKARLLSQDQLKFKQSMVFQFLTSSFYRSIQQKLSVTALEAREILDRHLSESSSREAVPELVSNIATKTFRDLSHSIQDDMSFAANLGEIEKAVPFWGRLRKFVSFPSALRFNPILDAFPYSLIVSLFCAGYISRNSGLTLTIINVSVIFISNFGVLKAHAYLSKNSEINLRFLSLSSVLSTAIAPPIFLEILDRSQFMGLSFQGSNFYFFSYFILALVMSFLGYVALLIKITFQEMEDSLQSQYREGVDKEKIVNNEIARITSVCAKYIHGNLQSSLVSLSGSLKLAVKNGESARTEEIIDEILQMLQNPELELNRNVDDLYAEVLKKISLWDGLVEIHPEIQIDEYQFSPQTITQVMDCVEEMISNAVRHGKASTIKLSIQRTADGTLVLICTDNGQFEINPQGGLGFNIYQEASNGDWTISRSPEENLTIVRILINS</sequence>
<keyword evidence="1" id="KW-0472">Membrane</keyword>
<name>A0A6J6E626_9ZZZZ</name>
<accession>A0A6J6E626</accession>
<feature type="transmembrane region" description="Helical" evidence="1">
    <location>
        <begin position="288"/>
        <end position="306"/>
    </location>
</feature>
<dbReference type="InterPro" id="IPR036890">
    <property type="entry name" value="HATPase_C_sf"/>
</dbReference>
<feature type="transmembrane region" description="Helical" evidence="1">
    <location>
        <begin position="82"/>
        <end position="103"/>
    </location>
</feature>